<dbReference type="Proteomes" id="UP000598820">
    <property type="component" value="Unassembled WGS sequence"/>
</dbReference>
<feature type="domain" description="Protein FecR C-terminal" evidence="2">
    <location>
        <begin position="284"/>
        <end position="350"/>
    </location>
</feature>
<dbReference type="InterPro" id="IPR006860">
    <property type="entry name" value="FecR"/>
</dbReference>
<reference evidence="3" key="1">
    <citation type="submission" date="2020-09" db="EMBL/GenBank/DDBJ databases">
        <authorList>
            <person name="Kim M.K."/>
        </authorList>
    </citation>
    <scope>NUCLEOTIDE SEQUENCE</scope>
    <source>
        <strain evidence="3">BT702</strain>
    </source>
</reference>
<dbReference type="Pfam" id="PF04773">
    <property type="entry name" value="FecR"/>
    <property type="match status" value="1"/>
</dbReference>
<dbReference type="GO" id="GO:0016989">
    <property type="term" value="F:sigma factor antagonist activity"/>
    <property type="evidence" value="ECO:0007669"/>
    <property type="project" value="TreeGrafter"/>
</dbReference>
<accession>A0A927ATA3</accession>
<gene>
    <name evidence="3" type="ORF">IC229_20330</name>
</gene>
<dbReference type="RefSeq" id="WP_190888850.1">
    <property type="nucleotide sequence ID" value="NZ_JACWZY010000018.1"/>
</dbReference>
<dbReference type="Gene3D" id="3.55.50.30">
    <property type="match status" value="1"/>
</dbReference>
<feature type="domain" description="FecR protein" evidence="1">
    <location>
        <begin position="139"/>
        <end position="237"/>
    </location>
</feature>
<name>A0A927ATA3_9BACT</name>
<dbReference type="InterPro" id="IPR032508">
    <property type="entry name" value="FecR_C"/>
</dbReference>
<evidence type="ECO:0000259" key="1">
    <source>
        <dbReference type="Pfam" id="PF04773"/>
    </source>
</evidence>
<dbReference type="Pfam" id="PF16344">
    <property type="entry name" value="FecR_C"/>
    <property type="match status" value="1"/>
</dbReference>
<evidence type="ECO:0000313" key="3">
    <source>
        <dbReference type="EMBL" id="MBD2703005.1"/>
    </source>
</evidence>
<dbReference type="PANTHER" id="PTHR30273:SF2">
    <property type="entry name" value="PROTEIN FECR"/>
    <property type="match status" value="1"/>
</dbReference>
<sequence>MNPSHQPDYSTYSLPDFVLDESFRRWVLLPDEEIMSFWHSYMLRHPEQQTVINEASAILLHLRVRYDDLTNASRERIWQVLDTAYEQQERSTSTESIRPFRQRFFGSPLRSWQVAASLAGLLLLAAGGWVWSRYGSQQEVHTQYGEQLTVTLPDGSSVRLNGNSILMYSGKWEAEDNREVWLEGEAFFNVTKKMTTTGRLKFVTHTPNLDISVLGTQFNVNTRRGNTLVVLAEGKVQLSKPNDQNASVVLMKPGDLATAQAGIEQVAIRQAKPQLHTAWTKNQFAFENTSLREIAQQLNDTWGVNLIFEDSALAERRFTGNLSSQDLETLITTLATTFDVEADRKGSQIYLRHP</sequence>
<dbReference type="Gene3D" id="2.60.120.1440">
    <property type="match status" value="1"/>
</dbReference>
<dbReference type="AlphaFoldDB" id="A0A927ATA3"/>
<keyword evidence="4" id="KW-1185">Reference proteome</keyword>
<evidence type="ECO:0000313" key="4">
    <source>
        <dbReference type="Proteomes" id="UP000598820"/>
    </source>
</evidence>
<proteinExistence type="predicted"/>
<dbReference type="PANTHER" id="PTHR30273">
    <property type="entry name" value="PERIPLASMIC SIGNAL SENSOR AND SIGMA FACTOR ACTIVATOR FECR-RELATED"/>
    <property type="match status" value="1"/>
</dbReference>
<dbReference type="InterPro" id="IPR012373">
    <property type="entry name" value="Ferrdict_sens_TM"/>
</dbReference>
<dbReference type="EMBL" id="JACWZY010000018">
    <property type="protein sequence ID" value="MBD2703005.1"/>
    <property type="molecule type" value="Genomic_DNA"/>
</dbReference>
<comment type="caution">
    <text evidence="3">The sequence shown here is derived from an EMBL/GenBank/DDBJ whole genome shotgun (WGS) entry which is preliminary data.</text>
</comment>
<evidence type="ECO:0000259" key="2">
    <source>
        <dbReference type="Pfam" id="PF16344"/>
    </source>
</evidence>
<organism evidence="3 4">
    <name type="scientific">Spirosoma profusum</name>
    <dbReference type="NCBI Taxonomy" id="2771354"/>
    <lineage>
        <taxon>Bacteria</taxon>
        <taxon>Pseudomonadati</taxon>
        <taxon>Bacteroidota</taxon>
        <taxon>Cytophagia</taxon>
        <taxon>Cytophagales</taxon>
        <taxon>Cytophagaceae</taxon>
        <taxon>Spirosoma</taxon>
    </lineage>
</organism>
<protein>
    <submittedName>
        <fullName evidence="3">FecR domain-containing protein</fullName>
    </submittedName>
</protein>